<feature type="binding site" evidence="16">
    <location>
        <position position="432"/>
    </location>
    <ligand>
        <name>meso-2,6-diaminopimelate</name>
        <dbReference type="ChEBI" id="CHEBI:57791"/>
    </ligand>
</feature>
<dbReference type="PANTHER" id="PTHR23135:SF4">
    <property type="entry name" value="UDP-N-ACETYLMURAMOYL-L-ALANYL-D-GLUTAMATE--2,6-DIAMINOPIMELATE LIGASE MURE HOMOLOG, CHLOROPLASTIC"/>
    <property type="match status" value="1"/>
</dbReference>
<dbReference type="GO" id="GO:0071555">
    <property type="term" value="P:cell wall organization"/>
    <property type="evidence" value="ECO:0007669"/>
    <property type="project" value="UniProtKB-KW"/>
</dbReference>
<dbReference type="Pfam" id="PF02875">
    <property type="entry name" value="Mur_ligase_C"/>
    <property type="match status" value="1"/>
</dbReference>
<comment type="subcellular location">
    <subcellularLocation>
        <location evidence="16 17">Cytoplasm</location>
    </subcellularLocation>
</comment>
<evidence type="ECO:0000259" key="19">
    <source>
        <dbReference type="Pfam" id="PF02875"/>
    </source>
</evidence>
<comment type="pathway">
    <text evidence="16 17">Cell wall biogenesis; peptidoglycan biosynthesis.</text>
</comment>
<evidence type="ECO:0000256" key="6">
    <source>
        <dbReference type="ARBA" id="ARBA00022984"/>
    </source>
</evidence>
<dbReference type="SUPFAM" id="SSF53623">
    <property type="entry name" value="MurD-like peptide ligases, catalytic domain"/>
    <property type="match status" value="1"/>
</dbReference>
<keyword evidence="2 16" id="KW-0436">Ligase</keyword>
<dbReference type="GO" id="GO:0051301">
    <property type="term" value="P:cell division"/>
    <property type="evidence" value="ECO:0007669"/>
    <property type="project" value="UniProtKB-KW"/>
</dbReference>
<evidence type="ECO:0000256" key="15">
    <source>
        <dbReference type="ARBA" id="ARBA00081560"/>
    </source>
</evidence>
<evidence type="ECO:0000256" key="4">
    <source>
        <dbReference type="ARBA" id="ARBA00022840"/>
    </source>
</evidence>
<dbReference type="HAMAP" id="MF_00208">
    <property type="entry name" value="MurE"/>
    <property type="match status" value="1"/>
</dbReference>
<comment type="function">
    <text evidence="10 16">Catalyzes the addition of meso-diaminopimelic acid to the nucleotide precursor UDP-N-acetylmuramoyl-L-alanyl-D-glutamate (UMAG) in the biosynthesis of bacterial cell-wall peptidoglycan.</text>
</comment>
<evidence type="ECO:0000256" key="8">
    <source>
        <dbReference type="ARBA" id="ARBA00023316"/>
    </source>
</evidence>
<dbReference type="EMBL" id="LJZR01000018">
    <property type="protein sequence ID" value="KPQ34584.1"/>
    <property type="molecule type" value="Genomic_DNA"/>
</dbReference>
<keyword evidence="4 16" id="KW-0067">ATP-binding</keyword>
<keyword evidence="16" id="KW-0547">Nucleotide-binding</keyword>
<dbReference type="GO" id="GO:0008360">
    <property type="term" value="P:regulation of cell shape"/>
    <property type="evidence" value="ECO:0007669"/>
    <property type="project" value="UniProtKB-KW"/>
</dbReference>
<feature type="binding site" evidence="16">
    <location>
        <begin position="456"/>
        <end position="459"/>
    </location>
    <ligand>
        <name>meso-2,6-diaminopimelate</name>
        <dbReference type="ChEBI" id="CHEBI:57791"/>
    </ligand>
</feature>
<evidence type="ECO:0000313" key="21">
    <source>
        <dbReference type="EMBL" id="KPQ34584.1"/>
    </source>
</evidence>
<evidence type="ECO:0000256" key="1">
    <source>
        <dbReference type="ARBA" id="ARBA00005898"/>
    </source>
</evidence>
<dbReference type="SUPFAM" id="SSF63418">
    <property type="entry name" value="MurE/MurF N-terminal domain"/>
    <property type="match status" value="1"/>
</dbReference>
<evidence type="ECO:0000256" key="16">
    <source>
        <dbReference type="HAMAP-Rule" id="MF_00208"/>
    </source>
</evidence>
<comment type="cofactor">
    <cofactor evidence="16">
        <name>Mg(2+)</name>
        <dbReference type="ChEBI" id="CHEBI:18420"/>
    </cofactor>
</comment>
<evidence type="ECO:0000256" key="14">
    <source>
        <dbReference type="ARBA" id="ARBA00076158"/>
    </source>
</evidence>
<gene>
    <name evidence="16 21" type="primary">murE</name>
    <name evidence="21" type="ORF">HLUCCA11_13805</name>
</gene>
<reference evidence="21 22" key="1">
    <citation type="submission" date="2015-09" db="EMBL/GenBank/DDBJ databases">
        <title>Identification and resolution of microdiversity through metagenomic sequencing of parallel consortia.</title>
        <authorList>
            <person name="Nelson W.C."/>
            <person name="Romine M.F."/>
            <person name="Lindemann S.R."/>
        </authorList>
    </citation>
    <scope>NUCLEOTIDE SEQUENCE [LARGE SCALE GENOMIC DNA]</scope>
    <source>
        <strain evidence="21">Ana</strain>
    </source>
</reference>
<dbReference type="InterPro" id="IPR013221">
    <property type="entry name" value="Mur_ligase_cen"/>
</dbReference>
<accession>A0A0P7YVU9</accession>
<proteinExistence type="inferred from homology"/>
<dbReference type="PANTHER" id="PTHR23135">
    <property type="entry name" value="MUR LIGASE FAMILY MEMBER"/>
    <property type="match status" value="1"/>
</dbReference>
<dbReference type="NCBIfam" id="NF001126">
    <property type="entry name" value="PRK00139.1-4"/>
    <property type="match status" value="1"/>
</dbReference>
<comment type="PTM">
    <text evidence="16">Carboxylation is probably crucial for Mg(2+) binding and, consequently, for the gamma-phosphate positioning of ATP.</text>
</comment>
<evidence type="ECO:0000256" key="11">
    <source>
        <dbReference type="ARBA" id="ARBA00066633"/>
    </source>
</evidence>
<keyword evidence="3 16" id="KW-0132">Cell division</keyword>
<dbReference type="InterPro" id="IPR036615">
    <property type="entry name" value="Mur_ligase_C_dom_sf"/>
</dbReference>
<dbReference type="EC" id="6.3.2.13" evidence="11 16"/>
<keyword evidence="16" id="KW-0460">Magnesium</keyword>
<evidence type="ECO:0000256" key="9">
    <source>
        <dbReference type="ARBA" id="ARBA00050251"/>
    </source>
</evidence>
<keyword evidence="6 16" id="KW-0573">Peptidoglycan synthesis</keyword>
<dbReference type="NCBIfam" id="TIGR01085">
    <property type="entry name" value="murE"/>
    <property type="match status" value="1"/>
</dbReference>
<feature type="binding site" evidence="16">
    <location>
        <position position="508"/>
    </location>
    <ligand>
        <name>meso-2,6-diaminopimelate</name>
        <dbReference type="ChEBI" id="CHEBI:57791"/>
    </ligand>
</feature>
<feature type="domain" description="Mur ligase central" evidence="20">
    <location>
        <begin position="148"/>
        <end position="352"/>
    </location>
</feature>
<sequence length="542" mass="58278">MLLKELFSQLPGFVVPKNLASHPNWEKEVTGLSTNSQAIAPGNLFIGMPGTRVDGGEFWQGAIEKGAIAALISQSALQAKPIAASPNETPALVLTIGPSSADSPSADSLSADSLSADSLLADSLSTVCADLAAAFYHRPAQAMKIVGVTGTNGKTTTTHLIEYFLNQADQKTAILGTLYTRWPGYEKTAVHTTPFPIDLQQALASAQQANCQNAVMETSSHALAQHRVWGIPFEVAVFTNLTQDHLDYHKDLDDYFEAKALLFGPHYLKGKAIINQANAYGQKLIDRLSGLKDKVWTYSVSDTSTDLYTEALTYGPTGVSGMLCTPVGKQPFSSPLVGQFNLENLLAAAGAALHMGVELEQIVAALPSFTGVPGRMERVQIEVSTAADEPTQDISVIVDYAHTPDSLENALRAARPFISGDLICVFGCGGDRDRTKRPKMGRIAYTEADRAIVTSDNPRTEDPAQILQDVVAGIEGPLEADQVICDRAEAIRSAILNAKAGDGIVIAGKGHEDYQILGTEKIHFDDREQSRFALMERLKLKR</sequence>
<evidence type="ECO:0000256" key="13">
    <source>
        <dbReference type="ARBA" id="ARBA00075482"/>
    </source>
</evidence>
<dbReference type="InterPro" id="IPR036565">
    <property type="entry name" value="Mur-like_cat_sf"/>
</dbReference>
<dbReference type="GO" id="GO:0005524">
    <property type="term" value="F:ATP binding"/>
    <property type="evidence" value="ECO:0007669"/>
    <property type="project" value="UniProtKB-UniRule"/>
</dbReference>
<dbReference type="InterPro" id="IPR000713">
    <property type="entry name" value="Mur_ligase_N"/>
</dbReference>
<comment type="similarity">
    <text evidence="1 16">Belongs to the MurCDEF family. MurE subfamily.</text>
</comment>
<dbReference type="Gene3D" id="3.90.190.20">
    <property type="entry name" value="Mur ligase, C-terminal domain"/>
    <property type="match status" value="1"/>
</dbReference>
<comment type="catalytic activity">
    <reaction evidence="9 16">
        <text>UDP-N-acetyl-alpha-D-muramoyl-L-alanyl-D-glutamate + meso-2,6-diaminopimelate + ATP = UDP-N-acetyl-alpha-D-muramoyl-L-alanyl-gamma-D-glutamyl-meso-2,6-diaminopimelate + ADP + phosphate + H(+)</text>
        <dbReference type="Rhea" id="RHEA:23676"/>
        <dbReference type="ChEBI" id="CHEBI:15378"/>
        <dbReference type="ChEBI" id="CHEBI:30616"/>
        <dbReference type="ChEBI" id="CHEBI:43474"/>
        <dbReference type="ChEBI" id="CHEBI:57791"/>
        <dbReference type="ChEBI" id="CHEBI:83900"/>
        <dbReference type="ChEBI" id="CHEBI:83905"/>
        <dbReference type="ChEBI" id="CHEBI:456216"/>
        <dbReference type="EC" id="6.3.2.13"/>
    </reaction>
</comment>
<evidence type="ECO:0000256" key="10">
    <source>
        <dbReference type="ARBA" id="ARBA00056782"/>
    </source>
</evidence>
<keyword evidence="5 16" id="KW-0133">Cell shape</keyword>
<keyword evidence="8 16" id="KW-0961">Cell wall biogenesis/degradation</keyword>
<dbReference type="GO" id="GO:0009252">
    <property type="term" value="P:peptidoglycan biosynthetic process"/>
    <property type="evidence" value="ECO:0007669"/>
    <property type="project" value="UniProtKB-UniRule"/>
</dbReference>
<dbReference type="FunFam" id="3.90.190.20:FF:000006">
    <property type="entry name" value="UDP-N-acetylmuramoyl-L-alanyl-D-glutamate--2,6-diaminopimelate ligase"/>
    <property type="match status" value="1"/>
</dbReference>
<feature type="domain" description="Mur ligase N-terminal catalytic" evidence="18">
    <location>
        <begin position="28"/>
        <end position="76"/>
    </location>
</feature>
<feature type="binding site" evidence="16">
    <location>
        <position position="36"/>
    </location>
    <ligand>
        <name>UDP-N-acetyl-alpha-D-muramoyl-L-alanyl-D-glutamate</name>
        <dbReference type="ChEBI" id="CHEBI:83900"/>
    </ligand>
</feature>
<keyword evidence="7 16" id="KW-0131">Cell cycle</keyword>
<feature type="binding site" evidence="16">
    <location>
        <begin position="192"/>
        <end position="193"/>
    </location>
    <ligand>
        <name>UDP-N-acetyl-alpha-D-muramoyl-L-alanyl-D-glutamate</name>
        <dbReference type="ChEBI" id="CHEBI:83900"/>
    </ligand>
</feature>
<dbReference type="GO" id="GO:0000287">
    <property type="term" value="F:magnesium ion binding"/>
    <property type="evidence" value="ECO:0007669"/>
    <property type="project" value="UniProtKB-UniRule"/>
</dbReference>
<name>A0A0P7YVU9_9CYAN</name>
<evidence type="ECO:0000256" key="12">
    <source>
        <dbReference type="ARBA" id="ARBA00072883"/>
    </source>
</evidence>
<feature type="binding site" evidence="16">
    <location>
        <begin position="150"/>
        <end position="156"/>
    </location>
    <ligand>
        <name>ATP</name>
        <dbReference type="ChEBI" id="CHEBI:30616"/>
    </ligand>
</feature>
<feature type="modified residue" description="N6-carboxylysine" evidence="16">
    <location>
        <position position="259"/>
    </location>
</feature>
<organism evidence="21 22">
    <name type="scientific">Phormidesmis priestleyi Ana</name>
    <dbReference type="NCBI Taxonomy" id="1666911"/>
    <lineage>
        <taxon>Bacteria</taxon>
        <taxon>Bacillati</taxon>
        <taxon>Cyanobacteriota</taxon>
        <taxon>Cyanophyceae</taxon>
        <taxon>Leptolyngbyales</taxon>
        <taxon>Leptolyngbyaceae</taxon>
        <taxon>Phormidesmis</taxon>
    </lineage>
</organism>
<dbReference type="Gene3D" id="3.40.1190.10">
    <property type="entry name" value="Mur-like, catalytic domain"/>
    <property type="match status" value="1"/>
</dbReference>
<comment type="caution">
    <text evidence="16">Lacks conserved residue(s) required for the propagation of feature annotation.</text>
</comment>
<dbReference type="InterPro" id="IPR035911">
    <property type="entry name" value="MurE/MurF_N"/>
</dbReference>
<protein>
    <recommendedName>
        <fullName evidence="12 16">UDP-N-acetylmuramoyl-L-alanyl-D-glutamate--2,6-diaminopimelate ligase</fullName>
        <ecNumber evidence="11 16">6.3.2.13</ecNumber>
    </recommendedName>
    <alternativeName>
        <fullName evidence="13 16">Meso-A2pm-adding enzyme</fullName>
    </alternativeName>
    <alternativeName>
        <fullName evidence="14 16">Meso-diaminopimelate-adding enzyme</fullName>
    </alternativeName>
    <alternativeName>
        <fullName evidence="15 16">UDP-MurNAc-L-Ala-D-Glu:meso-diaminopimelate ligase</fullName>
    </alternativeName>
    <alternativeName>
        <fullName evidence="16">UDP-MurNAc-tripeptide synthetase</fullName>
    </alternativeName>
    <alternativeName>
        <fullName evidence="16">UDP-N-acetylmuramyl-tripeptide synthetase</fullName>
    </alternativeName>
</protein>
<feature type="binding site" evidence="16">
    <location>
        <position position="512"/>
    </location>
    <ligand>
        <name>meso-2,6-diaminopimelate</name>
        <dbReference type="ChEBI" id="CHEBI:57791"/>
    </ligand>
</feature>
<feature type="binding site" evidence="16">
    <location>
        <position position="227"/>
    </location>
    <ligand>
        <name>UDP-N-acetyl-alpha-D-muramoyl-L-alanyl-D-glutamate</name>
        <dbReference type="ChEBI" id="CHEBI:83900"/>
    </ligand>
</feature>
<dbReference type="STRING" id="1666911.HLUCCA11_13805"/>
<evidence type="ECO:0000259" key="20">
    <source>
        <dbReference type="Pfam" id="PF08245"/>
    </source>
</evidence>
<dbReference type="GO" id="GO:0008765">
    <property type="term" value="F:UDP-N-acetylmuramoylalanyl-D-glutamate-2,6-diaminopimelate ligase activity"/>
    <property type="evidence" value="ECO:0007669"/>
    <property type="project" value="UniProtKB-UniRule"/>
</dbReference>
<dbReference type="UniPathway" id="UPA00219"/>
<evidence type="ECO:0000256" key="2">
    <source>
        <dbReference type="ARBA" id="ARBA00022598"/>
    </source>
</evidence>
<dbReference type="GO" id="GO:0005737">
    <property type="term" value="C:cytoplasm"/>
    <property type="evidence" value="ECO:0007669"/>
    <property type="project" value="UniProtKB-SubCell"/>
</dbReference>
<evidence type="ECO:0000256" key="3">
    <source>
        <dbReference type="ARBA" id="ARBA00022618"/>
    </source>
</evidence>
<keyword evidence="16" id="KW-0963">Cytoplasm</keyword>
<dbReference type="Pfam" id="PF01225">
    <property type="entry name" value="Mur_ligase"/>
    <property type="match status" value="1"/>
</dbReference>
<feature type="short sequence motif" description="Meso-diaminopimelate recognition motif" evidence="16">
    <location>
        <begin position="456"/>
        <end position="459"/>
    </location>
</feature>
<evidence type="ECO:0000259" key="18">
    <source>
        <dbReference type="Pfam" id="PF01225"/>
    </source>
</evidence>
<evidence type="ECO:0000256" key="17">
    <source>
        <dbReference type="RuleBase" id="RU004135"/>
    </source>
</evidence>
<comment type="caution">
    <text evidence="21">The sequence shown here is derived from an EMBL/GenBank/DDBJ whole genome shotgun (WGS) entry which is preliminary data.</text>
</comment>
<dbReference type="Gene3D" id="3.40.1390.10">
    <property type="entry name" value="MurE/MurF, N-terminal domain"/>
    <property type="match status" value="1"/>
</dbReference>
<dbReference type="PATRIC" id="fig|1666911.3.peg.2"/>
<feature type="binding site" evidence="16">
    <location>
        <position position="219"/>
    </location>
    <ligand>
        <name>UDP-N-acetyl-alpha-D-muramoyl-L-alanyl-D-glutamate</name>
        <dbReference type="ChEBI" id="CHEBI:83900"/>
    </ligand>
</feature>
<dbReference type="InterPro" id="IPR005761">
    <property type="entry name" value="UDP-N-AcMur-Glu-dNH2Pim_ligase"/>
</dbReference>
<evidence type="ECO:0000313" key="22">
    <source>
        <dbReference type="Proteomes" id="UP000050465"/>
    </source>
</evidence>
<feature type="binding site" evidence="16">
    <location>
        <position position="225"/>
    </location>
    <ligand>
        <name>UDP-N-acetyl-alpha-D-muramoyl-L-alanyl-D-glutamate</name>
        <dbReference type="ChEBI" id="CHEBI:83900"/>
    </ligand>
</feature>
<feature type="domain" description="Mur ligase C-terminal" evidence="19">
    <location>
        <begin position="389"/>
        <end position="510"/>
    </location>
</feature>
<dbReference type="Pfam" id="PF08245">
    <property type="entry name" value="Mur_ligase_M"/>
    <property type="match status" value="1"/>
</dbReference>
<evidence type="ECO:0000256" key="7">
    <source>
        <dbReference type="ARBA" id="ARBA00023306"/>
    </source>
</evidence>
<dbReference type="InterPro" id="IPR004101">
    <property type="entry name" value="Mur_ligase_C"/>
</dbReference>
<dbReference type="SUPFAM" id="SSF53244">
    <property type="entry name" value="MurD-like peptide ligases, peptide-binding domain"/>
    <property type="match status" value="1"/>
</dbReference>
<evidence type="ECO:0000256" key="5">
    <source>
        <dbReference type="ARBA" id="ARBA00022960"/>
    </source>
</evidence>
<dbReference type="AlphaFoldDB" id="A0A0P7YVU9"/>
<dbReference type="Proteomes" id="UP000050465">
    <property type="component" value="Unassembled WGS sequence"/>
</dbReference>